<accession>A0A379AGG5</accession>
<dbReference type="Gene3D" id="1.10.287.950">
    <property type="entry name" value="Methyl-accepting chemotaxis protein"/>
    <property type="match status" value="1"/>
</dbReference>
<dbReference type="Proteomes" id="UP000254640">
    <property type="component" value="Unassembled WGS sequence"/>
</dbReference>
<keyword evidence="6" id="KW-0675">Receptor</keyword>
<sequence>MALINASSKKIEEITTVIDSIAFQTNILALNAAVEAARAGEQGRGFAVVAGEVRNLAQRSATAAKEIEGLIAESVSIIHAGSDQVSRTGEAMSAIISSVSRVNLLMEHISTASDEQSRGIGQIEQAVTEMDSVTQQNSALVQESAAASASLEEQVQYLTQSVSTFRLANS</sequence>
<dbReference type="PROSITE" id="PS50111">
    <property type="entry name" value="CHEMOTAXIS_TRANSDUC_2"/>
    <property type="match status" value="1"/>
</dbReference>
<proteinExistence type="inferred from homology"/>
<dbReference type="GO" id="GO:0005886">
    <property type="term" value="C:plasma membrane"/>
    <property type="evidence" value="ECO:0007669"/>
    <property type="project" value="TreeGrafter"/>
</dbReference>
<evidence type="ECO:0000256" key="2">
    <source>
        <dbReference type="ARBA" id="ARBA00023224"/>
    </source>
</evidence>
<dbReference type="GO" id="GO:0004888">
    <property type="term" value="F:transmembrane signaling receptor activity"/>
    <property type="evidence" value="ECO:0007669"/>
    <property type="project" value="InterPro"/>
</dbReference>
<dbReference type="SUPFAM" id="SSF58104">
    <property type="entry name" value="Methyl-accepting chemotaxis protein (MCP) signaling domain"/>
    <property type="match status" value="1"/>
</dbReference>
<feature type="domain" description="Methyl-accepting transducer" evidence="5">
    <location>
        <begin position="1"/>
        <end position="152"/>
    </location>
</feature>
<comment type="similarity">
    <text evidence="3">Belongs to the methyl-accepting chemotaxis (MCP) protein family.</text>
</comment>
<dbReference type="PANTHER" id="PTHR43531:SF5">
    <property type="entry name" value="METHYL-ACCEPTING CHEMOTAXIS PROTEIN III"/>
    <property type="match status" value="1"/>
</dbReference>
<gene>
    <name evidence="6" type="primary">trg_7</name>
    <name evidence="6" type="ORF">NCTC9381_02526</name>
</gene>
<dbReference type="PANTHER" id="PTHR43531">
    <property type="entry name" value="PROTEIN ICFG"/>
    <property type="match status" value="1"/>
</dbReference>
<dbReference type="Pfam" id="PF00015">
    <property type="entry name" value="MCPsignal"/>
    <property type="match status" value="1"/>
</dbReference>
<dbReference type="InterPro" id="IPR004089">
    <property type="entry name" value="MCPsignal_dom"/>
</dbReference>
<dbReference type="GO" id="GO:0007165">
    <property type="term" value="P:signal transduction"/>
    <property type="evidence" value="ECO:0007669"/>
    <property type="project" value="UniProtKB-KW"/>
</dbReference>
<evidence type="ECO:0000259" key="5">
    <source>
        <dbReference type="PROSITE" id="PS50111"/>
    </source>
</evidence>
<evidence type="ECO:0000313" key="6">
    <source>
        <dbReference type="EMBL" id="SUB16612.1"/>
    </source>
</evidence>
<reference evidence="6 7" key="1">
    <citation type="submission" date="2018-06" db="EMBL/GenBank/DDBJ databases">
        <authorList>
            <consortium name="Pathogen Informatics"/>
            <person name="Doyle S."/>
        </authorList>
    </citation>
    <scope>NUCLEOTIDE SEQUENCE [LARGE SCALE GENOMIC DNA]</scope>
    <source>
        <strain evidence="6 7">NCTC9381</strain>
    </source>
</reference>
<evidence type="ECO:0000256" key="4">
    <source>
        <dbReference type="PROSITE-ProRule" id="PRU00284"/>
    </source>
</evidence>
<protein>
    <submittedName>
        <fullName evidence="6">Ribose and galactose chemoreceptor protein</fullName>
    </submittedName>
</protein>
<dbReference type="EMBL" id="UGSO01000001">
    <property type="protein sequence ID" value="SUB16612.1"/>
    <property type="molecule type" value="Genomic_DNA"/>
</dbReference>
<keyword evidence="7" id="KW-1185">Reference proteome</keyword>
<dbReference type="InterPro" id="IPR051310">
    <property type="entry name" value="MCP_chemotaxis"/>
</dbReference>
<dbReference type="SMART" id="SM00283">
    <property type="entry name" value="MA"/>
    <property type="match status" value="1"/>
</dbReference>
<name>A0A379AGG5_ENTAG</name>
<dbReference type="InterPro" id="IPR004090">
    <property type="entry name" value="Chemotax_Me-accpt_rcpt"/>
</dbReference>
<evidence type="ECO:0000256" key="1">
    <source>
        <dbReference type="ARBA" id="ARBA00022500"/>
    </source>
</evidence>
<keyword evidence="2 4" id="KW-0807">Transducer</keyword>
<evidence type="ECO:0000313" key="7">
    <source>
        <dbReference type="Proteomes" id="UP000254640"/>
    </source>
</evidence>
<keyword evidence="1" id="KW-0145">Chemotaxis</keyword>
<dbReference type="AlphaFoldDB" id="A0A379AGG5"/>
<dbReference type="GO" id="GO:0006935">
    <property type="term" value="P:chemotaxis"/>
    <property type="evidence" value="ECO:0007669"/>
    <property type="project" value="UniProtKB-KW"/>
</dbReference>
<evidence type="ECO:0000256" key="3">
    <source>
        <dbReference type="ARBA" id="ARBA00029447"/>
    </source>
</evidence>
<organism evidence="6 7">
    <name type="scientific">Enterobacter agglomerans</name>
    <name type="common">Erwinia herbicola</name>
    <name type="synonym">Pantoea agglomerans</name>
    <dbReference type="NCBI Taxonomy" id="549"/>
    <lineage>
        <taxon>Bacteria</taxon>
        <taxon>Pseudomonadati</taxon>
        <taxon>Pseudomonadota</taxon>
        <taxon>Gammaproteobacteria</taxon>
        <taxon>Enterobacterales</taxon>
        <taxon>Erwiniaceae</taxon>
        <taxon>Pantoea</taxon>
        <taxon>Pantoea agglomerans group</taxon>
    </lineage>
</organism>
<dbReference type="PRINTS" id="PR00260">
    <property type="entry name" value="CHEMTRNSDUCR"/>
</dbReference>